<dbReference type="InterPro" id="IPR050585">
    <property type="entry name" value="Xaa-Pro_dipeptidyl-ppase/CocE"/>
</dbReference>
<reference evidence="2 3" key="1">
    <citation type="journal article" date="2019" name="Int. J. Syst. Evol. Microbiol.">
        <title>The Global Catalogue of Microorganisms (GCM) 10K type strain sequencing project: providing services to taxonomists for standard genome sequencing and annotation.</title>
        <authorList>
            <consortium name="The Broad Institute Genomics Platform"/>
            <consortium name="The Broad Institute Genome Sequencing Center for Infectious Disease"/>
            <person name="Wu L."/>
            <person name="Ma J."/>
        </authorList>
    </citation>
    <scope>NUCLEOTIDE SEQUENCE [LARGE SCALE GENOMIC DNA]</scope>
    <source>
        <strain evidence="2 3">JCM 16374</strain>
    </source>
</reference>
<dbReference type="Pfam" id="PF00326">
    <property type="entry name" value="Peptidase_S9"/>
    <property type="match status" value="1"/>
</dbReference>
<dbReference type="Proteomes" id="UP001500994">
    <property type="component" value="Unassembled WGS sequence"/>
</dbReference>
<name>A0ABN3SYV2_9ACTN</name>
<dbReference type="InterPro" id="IPR001375">
    <property type="entry name" value="Peptidase_S9_cat"/>
</dbReference>
<dbReference type="Gene3D" id="3.40.50.1820">
    <property type="entry name" value="alpha/beta hydrolase"/>
    <property type="match status" value="1"/>
</dbReference>
<dbReference type="RefSeq" id="WP_344583730.1">
    <property type="nucleotide sequence ID" value="NZ_BAAARK010000043.1"/>
</dbReference>
<evidence type="ECO:0000313" key="3">
    <source>
        <dbReference type="Proteomes" id="UP001500994"/>
    </source>
</evidence>
<protein>
    <submittedName>
        <fullName evidence="2">Prolyl oligopeptidase family serine peptidase</fullName>
    </submittedName>
</protein>
<dbReference type="PANTHER" id="PTHR43056:SF5">
    <property type="entry name" value="PEPTIDASE S9 PROLYL OLIGOPEPTIDASE CATALYTIC DOMAIN-CONTAINING PROTEIN"/>
    <property type="match status" value="1"/>
</dbReference>
<dbReference type="SUPFAM" id="SSF53474">
    <property type="entry name" value="alpha/beta-Hydrolases"/>
    <property type="match status" value="1"/>
</dbReference>
<organism evidence="2 3">
    <name type="scientific">Streptomyces lunalinharesii</name>
    <dbReference type="NCBI Taxonomy" id="333384"/>
    <lineage>
        <taxon>Bacteria</taxon>
        <taxon>Bacillati</taxon>
        <taxon>Actinomycetota</taxon>
        <taxon>Actinomycetes</taxon>
        <taxon>Kitasatosporales</taxon>
        <taxon>Streptomycetaceae</taxon>
        <taxon>Streptomyces</taxon>
    </lineage>
</organism>
<gene>
    <name evidence="2" type="ORF">GCM10009864_72420</name>
</gene>
<accession>A0ABN3SYV2</accession>
<comment type="caution">
    <text evidence="2">The sequence shown here is derived from an EMBL/GenBank/DDBJ whole genome shotgun (WGS) entry which is preliminary data.</text>
</comment>
<evidence type="ECO:0000313" key="2">
    <source>
        <dbReference type="EMBL" id="GAA2688071.1"/>
    </source>
</evidence>
<dbReference type="SUPFAM" id="SSF82171">
    <property type="entry name" value="DPP6 N-terminal domain-like"/>
    <property type="match status" value="1"/>
</dbReference>
<sequence>MRISPFGTWASPISAKTAAAGETRVEWAACVGDEVWWTELRPQESGRSALVRRTPDGVVADVLAPRWNVRTRVIEYGGKPWLPLGGPETGFVFTHWDDQRVYRVVPGGSPEPISPEPAMPAGARYCDFALVGDEVWCLREETIGHATDVRRALVALPLDGSAADEPEAVRVLAASHHFMTGPKVSPDGRQVCWLGWDHPAMPWEGTEVICARVGVDGMPGPARVVAGGPGEAVGQVEWAPGHAGVLYVLSDSDGWWNLYEIDSEGKRRALCPRSEEFGEPLWRIGAQWFLPMDGDRLAVAHGTAGRQPAVLEPDGSLWDVSGDDQYTEWAVLATDGRRVVATAAGPRQPRALLLLDPAPGVPAEVLRASDTTYADYLSPSRHEVFRNDAGEEVHAYVYPPYSPDFIAPAGELPPYVVHVHGGPTTRSQWAADLTTAFFTSRGIGVVDVQYGGSTGFGRRYRQRLQGKWGVVDVHDCAAAIRGLVARGVADPARLGIRGGSAGGWTTAASLASEPDLYRVAGIYFPLLDPEGWSERGTHDFESRYLESLIGPWPQARDRYAEVSPLRRANRVQAPFVLFQGLEDEICLPAQAERFLRELGESGPPRAYLTFDGEQHGFRKAETLIACLQAELSAYAQCFGFEAPEVPHTELTARHR</sequence>
<feature type="domain" description="Peptidase S9 prolyl oligopeptidase catalytic" evidence="1">
    <location>
        <begin position="431"/>
        <end position="639"/>
    </location>
</feature>
<dbReference type="EMBL" id="BAAARK010000043">
    <property type="protein sequence ID" value="GAA2688071.1"/>
    <property type="molecule type" value="Genomic_DNA"/>
</dbReference>
<dbReference type="InterPro" id="IPR029058">
    <property type="entry name" value="AB_hydrolase_fold"/>
</dbReference>
<dbReference type="PANTHER" id="PTHR43056">
    <property type="entry name" value="PEPTIDASE S9 PROLYL OLIGOPEPTIDASE"/>
    <property type="match status" value="1"/>
</dbReference>
<proteinExistence type="predicted"/>
<keyword evidence="3" id="KW-1185">Reference proteome</keyword>
<evidence type="ECO:0000259" key="1">
    <source>
        <dbReference type="Pfam" id="PF00326"/>
    </source>
</evidence>